<accession>A0AC35GIM4</accession>
<sequence length="176" mass="20362">MLVVGIFLLLFIGYLNADIPAECGYAIGSEKEGCVRAKTSAGIEFAYKVHDELLVWVNPNYPLGWVYMCYNPSESCQFESRQNFVYARFMKMKAGSAVGGDTAFYRYSIAVMEQRFIPDYVLPIDVTALNYPSFWYYYNNQRNLRVALNPVQKQWIAASERHTLVGNYTWWKAHQM</sequence>
<dbReference type="Proteomes" id="UP000887580">
    <property type="component" value="Unplaced"/>
</dbReference>
<evidence type="ECO:0000313" key="1">
    <source>
        <dbReference type="Proteomes" id="UP000887580"/>
    </source>
</evidence>
<dbReference type="WBParaSite" id="PS1159_v2.g551.t1">
    <property type="protein sequence ID" value="PS1159_v2.g551.t1"/>
    <property type="gene ID" value="PS1159_v2.g551"/>
</dbReference>
<reference evidence="2" key="1">
    <citation type="submission" date="2022-11" db="UniProtKB">
        <authorList>
            <consortium name="WormBaseParasite"/>
        </authorList>
    </citation>
    <scope>IDENTIFICATION</scope>
</reference>
<proteinExistence type="predicted"/>
<name>A0AC35GIM4_9BILA</name>
<evidence type="ECO:0000313" key="2">
    <source>
        <dbReference type="WBParaSite" id="PS1159_v2.g551.t1"/>
    </source>
</evidence>
<organism evidence="1 2">
    <name type="scientific">Panagrolaimus sp. PS1159</name>
    <dbReference type="NCBI Taxonomy" id="55785"/>
    <lineage>
        <taxon>Eukaryota</taxon>
        <taxon>Metazoa</taxon>
        <taxon>Ecdysozoa</taxon>
        <taxon>Nematoda</taxon>
        <taxon>Chromadorea</taxon>
        <taxon>Rhabditida</taxon>
        <taxon>Tylenchina</taxon>
        <taxon>Panagrolaimomorpha</taxon>
        <taxon>Panagrolaimoidea</taxon>
        <taxon>Panagrolaimidae</taxon>
        <taxon>Panagrolaimus</taxon>
    </lineage>
</organism>
<protein>
    <submittedName>
        <fullName evidence="2">Uncharacterized protein</fullName>
    </submittedName>
</protein>